<comment type="caution">
    <text evidence="2">The sequence shown here is derived from an EMBL/GenBank/DDBJ whole genome shotgun (WGS) entry which is preliminary data.</text>
</comment>
<gene>
    <name evidence="2" type="ORF">MMEN_LOCUS20976</name>
</gene>
<accession>A0A8S4BWM7</accession>
<reference evidence="2" key="1">
    <citation type="submission" date="2021-05" db="EMBL/GenBank/DDBJ databases">
        <authorList>
            <person name="Tigano A."/>
        </authorList>
    </citation>
    <scope>NUCLEOTIDE SEQUENCE</scope>
</reference>
<proteinExistence type="predicted"/>
<protein>
    <submittedName>
        <fullName evidence="2">(Atlantic silverside) hypothetical protein</fullName>
    </submittedName>
</protein>
<feature type="region of interest" description="Disordered" evidence="1">
    <location>
        <begin position="47"/>
        <end position="71"/>
    </location>
</feature>
<keyword evidence="3" id="KW-1185">Reference proteome</keyword>
<dbReference type="AlphaFoldDB" id="A0A8S4BWM7"/>
<evidence type="ECO:0000313" key="2">
    <source>
        <dbReference type="EMBL" id="CAG6018128.1"/>
    </source>
</evidence>
<evidence type="ECO:0000256" key="1">
    <source>
        <dbReference type="SAM" id="MobiDB-lite"/>
    </source>
</evidence>
<evidence type="ECO:0000313" key="3">
    <source>
        <dbReference type="Proteomes" id="UP000677803"/>
    </source>
</evidence>
<dbReference type="Proteomes" id="UP000677803">
    <property type="component" value="Unassembled WGS sequence"/>
</dbReference>
<dbReference type="EMBL" id="CAJRST010039999">
    <property type="protein sequence ID" value="CAG6018128.1"/>
    <property type="molecule type" value="Genomic_DNA"/>
</dbReference>
<sequence>MVPRTGLASPHHLPEFKEAACQHSDAGVFFCWMPESRVSVLPADHLTPQRSAGGHRTFSTPAETELACPPSNAASSFRTSFCLEPQTPSPNPIPSSSQ</sequence>
<name>A0A8S4BWM7_9TELE</name>
<organism evidence="2 3">
    <name type="scientific">Menidia menidia</name>
    <name type="common">Atlantic silverside</name>
    <dbReference type="NCBI Taxonomy" id="238744"/>
    <lineage>
        <taxon>Eukaryota</taxon>
        <taxon>Metazoa</taxon>
        <taxon>Chordata</taxon>
        <taxon>Craniata</taxon>
        <taxon>Vertebrata</taxon>
        <taxon>Euteleostomi</taxon>
        <taxon>Actinopterygii</taxon>
        <taxon>Neopterygii</taxon>
        <taxon>Teleostei</taxon>
        <taxon>Neoteleostei</taxon>
        <taxon>Acanthomorphata</taxon>
        <taxon>Ovalentaria</taxon>
        <taxon>Atherinomorphae</taxon>
        <taxon>Atheriniformes</taxon>
        <taxon>Atherinopsidae</taxon>
        <taxon>Menidiinae</taxon>
        <taxon>Menidia</taxon>
    </lineage>
</organism>